<accession>A0A6A4WAV0</accession>
<proteinExistence type="predicted"/>
<evidence type="ECO:0000256" key="5">
    <source>
        <dbReference type="ARBA" id="ARBA00022833"/>
    </source>
</evidence>
<dbReference type="InterPro" id="IPR057602">
    <property type="entry name" value="Zfn-CCCH_PARP12"/>
</dbReference>
<dbReference type="GO" id="GO:0003950">
    <property type="term" value="F:NAD+ poly-ADP-ribosyltransferase activity"/>
    <property type="evidence" value="ECO:0007669"/>
    <property type="project" value="TreeGrafter"/>
</dbReference>
<gene>
    <name evidence="10" type="ORF">FJT64_027338</name>
</gene>
<dbReference type="EMBL" id="VIIS01001297">
    <property type="protein sequence ID" value="KAF0300062.1"/>
    <property type="molecule type" value="Genomic_DNA"/>
</dbReference>
<dbReference type="InterPro" id="IPR051712">
    <property type="entry name" value="ARTD-AVP"/>
</dbReference>
<evidence type="ECO:0000256" key="2">
    <source>
        <dbReference type="ARBA" id="ARBA00022723"/>
    </source>
</evidence>
<sequence>MSFARHERPRSGQQQTARQLPDVCNDYNRKGRCTRSWSSCHELHLCTYFLQNRCTDERCNKAHALETPRNILLLEGLGWQGSDDMALALDILRRRARGQATSICVMYNEGICNVPSCGRLHICYRRVADTCPLDDCGLSHDLQDGGHNADLLASAGLTDTPVTELLRRLQEQVRRRPPQPALCRAYVIQGCQGYCLRLHYCEAFLYSRCRFGDRCSNSHSLKESHNRRVLTFFDWTEEQVLEELRKEGVGRSASRPARARTPTERDDEEERFDRQHLCEGSQRGPSAETPFKRIDSAKEVANHIASMQTPVKELKDKDQQRETKVKAEEENKKKKIAELTEKVQSSEKIMSITQQRNADYQRQIASMQALVKELKDKDQQRETKVKAEEENKKKKIAELTEKVQSSEKIMSITQQRNADYQRQIASMQTLVKELKDKDQQRETEVKAEEENKKKNIAELTEKVQSSEKIMSIIQQRNADYQRQIASMQTLVKELKNKDQQRETKVKAEEENKKKNIAELTEKVQSSEKIMSITQQRNADYQRQIAIMQTLVKELKDKDQQRETEVKAEEENKKKKIAELTEKVQSSEKIMAITQERNADYQRQIASMQTLVKELKDKDQQRETEVKAEEENKKKKIAELTEKVQSSEKIMAITQQRNADYQRQIASMQTLVKELKDKDEQRETKVKAEEENKKKKIAELTEKVQSSEKIMSITQQRNADYQRQIASMQTLVKELKDKDQQRETKVKAEEENKKKKIAELTEKPWRRAAAQSRFVTVSRMSIF</sequence>
<feature type="domain" description="C3H1-type" evidence="9">
    <location>
        <begin position="45"/>
        <end position="66"/>
    </location>
</feature>
<protein>
    <recommendedName>
        <fullName evidence="9">C3H1-type domain-containing protein</fullName>
    </recommendedName>
</protein>
<keyword evidence="3" id="KW-0677">Repeat</keyword>
<dbReference type="Proteomes" id="UP000440578">
    <property type="component" value="Unassembled WGS sequence"/>
</dbReference>
<feature type="coiled-coil region" evidence="7">
    <location>
        <begin position="311"/>
        <end position="762"/>
    </location>
</feature>
<evidence type="ECO:0000256" key="6">
    <source>
        <dbReference type="PROSITE-ProRule" id="PRU00723"/>
    </source>
</evidence>
<keyword evidence="1" id="KW-0597">Phosphoprotein</keyword>
<dbReference type="PANTHER" id="PTHR45740">
    <property type="entry name" value="POLY [ADP-RIBOSE] POLYMERASE"/>
    <property type="match status" value="1"/>
</dbReference>
<dbReference type="GO" id="GO:1990404">
    <property type="term" value="F:NAD+-protein mono-ADP-ribosyltransferase activity"/>
    <property type="evidence" value="ECO:0007669"/>
    <property type="project" value="TreeGrafter"/>
</dbReference>
<evidence type="ECO:0000313" key="10">
    <source>
        <dbReference type="EMBL" id="KAF0300062.1"/>
    </source>
</evidence>
<feature type="compositionally biased region" description="Low complexity" evidence="8">
    <location>
        <begin position="251"/>
        <end position="260"/>
    </location>
</feature>
<evidence type="ECO:0000256" key="1">
    <source>
        <dbReference type="ARBA" id="ARBA00022553"/>
    </source>
</evidence>
<evidence type="ECO:0000256" key="3">
    <source>
        <dbReference type="ARBA" id="ARBA00022737"/>
    </source>
</evidence>
<dbReference type="SMART" id="SM00356">
    <property type="entry name" value="ZnF_C3H1"/>
    <property type="match status" value="2"/>
</dbReference>
<keyword evidence="7" id="KW-0175">Coiled coil</keyword>
<comment type="caution">
    <text evidence="10">The sequence shown here is derived from an EMBL/GenBank/DDBJ whole genome shotgun (WGS) entry which is preliminary data.</text>
</comment>
<evidence type="ECO:0000256" key="7">
    <source>
        <dbReference type="SAM" id="Coils"/>
    </source>
</evidence>
<evidence type="ECO:0000256" key="4">
    <source>
        <dbReference type="ARBA" id="ARBA00022771"/>
    </source>
</evidence>
<evidence type="ECO:0000256" key="8">
    <source>
        <dbReference type="SAM" id="MobiDB-lite"/>
    </source>
</evidence>
<dbReference type="InterPro" id="IPR000571">
    <property type="entry name" value="Znf_CCCH"/>
</dbReference>
<dbReference type="GO" id="GO:0008270">
    <property type="term" value="F:zinc ion binding"/>
    <property type="evidence" value="ECO:0007669"/>
    <property type="project" value="UniProtKB-KW"/>
</dbReference>
<dbReference type="OrthoDB" id="6366153at2759"/>
<keyword evidence="2 6" id="KW-0479">Metal-binding</keyword>
<dbReference type="PROSITE" id="PS50103">
    <property type="entry name" value="ZF_C3H1"/>
    <property type="match status" value="2"/>
</dbReference>
<feature type="zinc finger region" description="C3H1-type" evidence="6">
    <location>
        <begin position="45"/>
        <end position="66"/>
    </location>
</feature>
<keyword evidence="5 6" id="KW-0862">Zinc</keyword>
<evidence type="ECO:0000313" key="11">
    <source>
        <dbReference type="Proteomes" id="UP000440578"/>
    </source>
</evidence>
<dbReference type="AlphaFoldDB" id="A0A6A4WAV0"/>
<keyword evidence="11" id="KW-1185">Reference proteome</keyword>
<dbReference type="Pfam" id="PF25261">
    <property type="entry name" value="zf-CCCH_PARP12"/>
    <property type="match status" value="1"/>
</dbReference>
<reference evidence="10 11" key="1">
    <citation type="submission" date="2019-07" db="EMBL/GenBank/DDBJ databases">
        <title>Draft genome assembly of a fouling barnacle, Amphibalanus amphitrite (Darwin, 1854): The first reference genome for Thecostraca.</title>
        <authorList>
            <person name="Kim W."/>
        </authorList>
    </citation>
    <scope>NUCLEOTIDE SEQUENCE [LARGE SCALE GENOMIC DNA]</scope>
    <source>
        <strain evidence="10">SNU_AA5</strain>
        <tissue evidence="10">Soma without cirri and trophi</tissue>
    </source>
</reference>
<feature type="region of interest" description="Disordered" evidence="8">
    <location>
        <begin position="246"/>
        <end position="289"/>
    </location>
</feature>
<evidence type="ECO:0000259" key="9">
    <source>
        <dbReference type="PROSITE" id="PS50103"/>
    </source>
</evidence>
<name>A0A6A4WAV0_AMPAM</name>
<feature type="zinc finger region" description="C3H1-type" evidence="6">
    <location>
        <begin position="200"/>
        <end position="222"/>
    </location>
</feature>
<dbReference type="PANTHER" id="PTHR45740:SF2">
    <property type="entry name" value="POLY [ADP-RIBOSE] POLYMERASE"/>
    <property type="match status" value="1"/>
</dbReference>
<organism evidence="10 11">
    <name type="scientific">Amphibalanus amphitrite</name>
    <name type="common">Striped barnacle</name>
    <name type="synonym">Balanus amphitrite</name>
    <dbReference type="NCBI Taxonomy" id="1232801"/>
    <lineage>
        <taxon>Eukaryota</taxon>
        <taxon>Metazoa</taxon>
        <taxon>Ecdysozoa</taxon>
        <taxon>Arthropoda</taxon>
        <taxon>Crustacea</taxon>
        <taxon>Multicrustacea</taxon>
        <taxon>Cirripedia</taxon>
        <taxon>Thoracica</taxon>
        <taxon>Thoracicalcarea</taxon>
        <taxon>Balanomorpha</taxon>
        <taxon>Balanoidea</taxon>
        <taxon>Balanidae</taxon>
        <taxon>Amphibalaninae</taxon>
        <taxon>Amphibalanus</taxon>
    </lineage>
</organism>
<keyword evidence="4 6" id="KW-0863">Zinc-finger</keyword>
<dbReference type="GO" id="GO:0005634">
    <property type="term" value="C:nucleus"/>
    <property type="evidence" value="ECO:0007669"/>
    <property type="project" value="TreeGrafter"/>
</dbReference>
<feature type="domain" description="C3H1-type" evidence="9">
    <location>
        <begin position="200"/>
        <end position="222"/>
    </location>
</feature>